<dbReference type="EMBL" id="QQAZ01000018">
    <property type="protein sequence ID" value="RDI43862.1"/>
    <property type="molecule type" value="Genomic_DNA"/>
</dbReference>
<feature type="region of interest" description="Disordered" evidence="1">
    <location>
        <begin position="132"/>
        <end position="157"/>
    </location>
</feature>
<gene>
    <name evidence="2" type="ORF">DFR68_11842</name>
</gene>
<dbReference type="Proteomes" id="UP000255355">
    <property type="component" value="Unassembled WGS sequence"/>
</dbReference>
<keyword evidence="3" id="KW-1185">Reference proteome</keyword>
<evidence type="ECO:0000313" key="2">
    <source>
        <dbReference type="EMBL" id="RDI43862.1"/>
    </source>
</evidence>
<dbReference type="STRING" id="1210089.GCA_001613165_04940"/>
<organism evidence="2 3">
    <name type="scientific">Nocardia mexicana</name>
    <dbReference type="NCBI Taxonomy" id="279262"/>
    <lineage>
        <taxon>Bacteria</taxon>
        <taxon>Bacillati</taxon>
        <taxon>Actinomycetota</taxon>
        <taxon>Actinomycetes</taxon>
        <taxon>Mycobacteriales</taxon>
        <taxon>Nocardiaceae</taxon>
        <taxon>Nocardia</taxon>
    </lineage>
</organism>
<comment type="caution">
    <text evidence="2">The sequence shown here is derived from an EMBL/GenBank/DDBJ whole genome shotgun (WGS) entry which is preliminary data.</text>
</comment>
<dbReference type="AlphaFoldDB" id="A0A370GJ85"/>
<evidence type="ECO:0000313" key="3">
    <source>
        <dbReference type="Proteomes" id="UP000255355"/>
    </source>
</evidence>
<proteinExistence type="predicted"/>
<dbReference type="RefSeq" id="WP_068024059.1">
    <property type="nucleotide sequence ID" value="NZ_QQAZ01000018.1"/>
</dbReference>
<reference evidence="2 3" key="1">
    <citation type="submission" date="2018-07" db="EMBL/GenBank/DDBJ databases">
        <title>Genomic Encyclopedia of Type Strains, Phase IV (KMG-IV): sequencing the most valuable type-strain genomes for metagenomic binning, comparative biology and taxonomic classification.</title>
        <authorList>
            <person name="Goeker M."/>
        </authorList>
    </citation>
    <scope>NUCLEOTIDE SEQUENCE [LARGE SCALE GENOMIC DNA]</scope>
    <source>
        <strain evidence="2 3">DSM 44952</strain>
    </source>
</reference>
<protein>
    <submittedName>
        <fullName evidence="2">Uncharacterized protein</fullName>
    </submittedName>
</protein>
<evidence type="ECO:0000256" key="1">
    <source>
        <dbReference type="SAM" id="MobiDB-lite"/>
    </source>
</evidence>
<feature type="compositionally biased region" description="Low complexity" evidence="1">
    <location>
        <begin position="148"/>
        <end position="157"/>
    </location>
</feature>
<feature type="compositionally biased region" description="Gly residues" evidence="1">
    <location>
        <begin position="138"/>
        <end position="147"/>
    </location>
</feature>
<name>A0A370GJ85_9NOCA</name>
<sequence>MAGERGNDPINTRKDFRFKTTFDEYFEQGVIQIRPIRPDTEYTNDPNKVGAQKRDPVTGLLMWRMAVMDPNEPNPRRASYDVILLADTEPVPTTEEIRPGLRPVVLEGVTVQPRIAGQNEFKYLDKTVRATGFAPAPGTGGRSGGAAAGPASGKNAG</sequence>
<accession>A0A370GJ85</accession>